<name>A0A829PYH0_9MYCO</name>
<reference evidence="1 2" key="1">
    <citation type="submission" date="2013-12" db="EMBL/GenBank/DDBJ databases">
        <authorList>
            <person name="Madinger N."/>
            <person name="Lenaerts A."/>
            <person name="Ordway D."/>
            <person name="DeGroote M.A."/>
            <person name="Parker T."/>
            <person name="Sizemore C."/>
            <person name="Tallon L.J."/>
            <person name="Sadzewicz L.K."/>
            <person name="Sengamalay N."/>
            <person name="Fraser C.M."/>
            <person name="Hine E."/>
            <person name="Shefchek K.A."/>
            <person name="Das S.P."/>
            <person name="Tettelin H."/>
        </authorList>
    </citation>
    <scope>NUCLEOTIDE SEQUENCE [LARGE SCALE GENOMIC DNA]</scope>
    <source>
        <strain evidence="1 2">21</strain>
    </source>
</reference>
<dbReference type="EMBL" id="JAOF01000001">
    <property type="protein sequence ID" value="EUA45329.1"/>
    <property type="molecule type" value="Genomic_DNA"/>
</dbReference>
<proteinExistence type="predicted"/>
<dbReference type="SUPFAM" id="SSF48498">
    <property type="entry name" value="Tetracyclin repressor-like, C-terminal domain"/>
    <property type="match status" value="1"/>
</dbReference>
<dbReference type="InterPro" id="IPR036271">
    <property type="entry name" value="Tet_transcr_reg_TetR-rel_C_sf"/>
</dbReference>
<dbReference type="AlphaFoldDB" id="A0A829PYH0"/>
<sequence>MAEQLVAPLYYRVIVTGETVDAAFVDRIVEDFLRRRE</sequence>
<gene>
    <name evidence="1" type="ORF">I543_3736</name>
</gene>
<accession>A0A829PYH0</accession>
<evidence type="ECO:0008006" key="3">
    <source>
        <dbReference type="Google" id="ProtNLM"/>
    </source>
</evidence>
<protein>
    <recommendedName>
        <fullName evidence="3">TetR family transcriptional regulator</fullName>
    </recommendedName>
</protein>
<evidence type="ECO:0000313" key="2">
    <source>
        <dbReference type="Proteomes" id="UP000020103"/>
    </source>
</evidence>
<comment type="caution">
    <text evidence="1">The sequence shown here is derived from an EMBL/GenBank/DDBJ whole genome shotgun (WGS) entry which is preliminary data.</text>
</comment>
<dbReference type="Gene3D" id="1.10.357.10">
    <property type="entry name" value="Tetracycline Repressor, domain 2"/>
    <property type="match status" value="1"/>
</dbReference>
<organism evidence="1 2">
    <name type="scientific">Mycobacteroides abscessus 21</name>
    <dbReference type="NCBI Taxonomy" id="1299324"/>
    <lineage>
        <taxon>Bacteria</taxon>
        <taxon>Bacillati</taxon>
        <taxon>Actinomycetota</taxon>
        <taxon>Actinomycetes</taxon>
        <taxon>Mycobacteriales</taxon>
        <taxon>Mycobacteriaceae</taxon>
        <taxon>Mycobacteroides</taxon>
        <taxon>Mycobacteroides abscessus</taxon>
    </lineage>
</organism>
<dbReference type="Proteomes" id="UP000020103">
    <property type="component" value="Unassembled WGS sequence"/>
</dbReference>
<evidence type="ECO:0000313" key="1">
    <source>
        <dbReference type="EMBL" id="EUA45329.1"/>
    </source>
</evidence>